<name>A0ABQ0B4Y4_9FIRM</name>
<organism evidence="1 2">
    <name type="scientific">Blautia hominis</name>
    <dbReference type="NCBI Taxonomy" id="2025493"/>
    <lineage>
        <taxon>Bacteria</taxon>
        <taxon>Bacillati</taxon>
        <taxon>Bacillota</taxon>
        <taxon>Clostridia</taxon>
        <taxon>Lachnospirales</taxon>
        <taxon>Lachnospiraceae</taxon>
        <taxon>Blautia</taxon>
    </lineage>
</organism>
<proteinExistence type="predicted"/>
<protein>
    <submittedName>
        <fullName evidence="1">Uncharacterized protein</fullName>
    </submittedName>
</protein>
<evidence type="ECO:0000313" key="2">
    <source>
        <dbReference type="Proteomes" id="UP001600943"/>
    </source>
</evidence>
<sequence length="172" mass="20091">MIENRNVNIITDADGKKLVLINDIRFKGKRQIDWDDVKQYLEGYVGDYYEIEENAERIYIGSELPEEYTESESRKSLMGANAKAKANAATAIPELIQIASNPAFEENHKEKHNKNAKYGWYRYDIRFALPIYEENVLVRYNIFHARLLINHAENGRKYLYDILAVKKETSKP</sequence>
<dbReference type="RefSeq" id="WP_390403446.1">
    <property type="nucleotide sequence ID" value="NZ_BAABYW010000001.1"/>
</dbReference>
<dbReference type="Proteomes" id="UP001600943">
    <property type="component" value="Unassembled WGS sequence"/>
</dbReference>
<gene>
    <name evidence="1" type="ORF">K040078D81_06290</name>
</gene>
<dbReference type="EMBL" id="BAABYW010000001">
    <property type="protein sequence ID" value="GAA6406512.1"/>
    <property type="molecule type" value="Genomic_DNA"/>
</dbReference>
<reference evidence="1 2" key="1">
    <citation type="submission" date="2024-04" db="EMBL/GenBank/DDBJ databases">
        <title>Defined microbial consortia suppress multidrug-resistant proinflammatory Enterobacteriaceae via ecological control.</title>
        <authorList>
            <person name="Furuichi M."/>
            <person name="Kawaguchi T."/>
            <person name="Pust M."/>
            <person name="Yasuma K."/>
            <person name="Plichta D."/>
            <person name="Hasegawa N."/>
            <person name="Ohya T."/>
            <person name="Bhattarai S."/>
            <person name="Sasajima S."/>
            <person name="Aoto Y."/>
            <person name="Tuganbaev T."/>
            <person name="Yaginuma M."/>
            <person name="Ueda M."/>
            <person name="Okahashi N."/>
            <person name="Amafuji K."/>
            <person name="Kiridooshi Y."/>
            <person name="Sugita K."/>
            <person name="Strazar M."/>
            <person name="Skelly A."/>
            <person name="Suda W."/>
            <person name="Hattori M."/>
            <person name="Nakamoto N."/>
            <person name="Caballero S."/>
            <person name="Norman J."/>
            <person name="Olle B."/>
            <person name="Tanoue T."/>
            <person name="Arita M."/>
            <person name="Bucci V."/>
            <person name="Atarashi K."/>
            <person name="Xavier R."/>
            <person name="Honda K."/>
        </authorList>
    </citation>
    <scope>NUCLEOTIDE SEQUENCE [LARGE SCALE GENOMIC DNA]</scope>
    <source>
        <strain evidence="2">k04-0078-D8-1</strain>
    </source>
</reference>
<evidence type="ECO:0000313" key="1">
    <source>
        <dbReference type="EMBL" id="GAA6406512.1"/>
    </source>
</evidence>
<keyword evidence="2" id="KW-1185">Reference proteome</keyword>
<comment type="caution">
    <text evidence="1">The sequence shown here is derived from an EMBL/GenBank/DDBJ whole genome shotgun (WGS) entry which is preliminary data.</text>
</comment>
<accession>A0ABQ0B4Y4</accession>